<evidence type="ECO:0000256" key="4">
    <source>
        <dbReference type="ARBA" id="ARBA00023004"/>
    </source>
</evidence>
<dbReference type="PANTHER" id="PTHR24305">
    <property type="entry name" value="CYTOCHROME P450"/>
    <property type="match status" value="1"/>
</dbReference>
<gene>
    <name evidence="7" type="ORF">AJ79_05120</name>
</gene>
<dbReference type="InterPro" id="IPR050121">
    <property type="entry name" value="Cytochrome_P450_monoxygenase"/>
</dbReference>
<dbReference type="AlphaFoldDB" id="A0A2B7XR40"/>
<sequence>MEGRLDERITDWMDELQTRFVEPRKTFDFAPWTTYLAYDVISEMSFGRPMGFTKAGIDLFGLIKGFHDQQPIAGLMVRLHPFFNWLSKTGLAEKLLLPKPTDKSGYGRLMNARDRIMAEFEAGFREKRGSNRDKGQAFLEFFYNEEIGTKETGRLTKDAIKSEALLLLIVGSDTTSTAMQALLIGILTAPQIYDKVMRELDALPAGQIAQHDVIQKSCPYYLACVKEAIRLVPSAPTYFPRHPPPEGIELFGKYIPPVAEVAANPYFTQRDPKLYGEEGDAFRPERWLEDPVRAAAMDKYEFTFGYGSRMCLGKSLAMMELYKSPVEFLREFKITPLNRESPARLVYKGGVFWHEDFNITIEKRQ</sequence>
<keyword evidence="3 6" id="KW-0560">Oxidoreductase</keyword>
<keyword evidence="6" id="KW-0503">Monooxygenase</keyword>
<dbReference type="Gene3D" id="1.10.630.10">
    <property type="entry name" value="Cytochrome P450"/>
    <property type="match status" value="1"/>
</dbReference>
<organism evidence="7 8">
    <name type="scientific">Helicocarpus griseus UAMH5409</name>
    <dbReference type="NCBI Taxonomy" id="1447875"/>
    <lineage>
        <taxon>Eukaryota</taxon>
        <taxon>Fungi</taxon>
        <taxon>Dikarya</taxon>
        <taxon>Ascomycota</taxon>
        <taxon>Pezizomycotina</taxon>
        <taxon>Eurotiomycetes</taxon>
        <taxon>Eurotiomycetidae</taxon>
        <taxon>Onygenales</taxon>
        <taxon>Ajellomycetaceae</taxon>
        <taxon>Helicocarpus</taxon>
    </lineage>
</organism>
<comment type="similarity">
    <text evidence="6">Belongs to the cytochrome P450 family.</text>
</comment>
<dbReference type="PRINTS" id="PR00463">
    <property type="entry name" value="EP450I"/>
</dbReference>
<dbReference type="GO" id="GO:0020037">
    <property type="term" value="F:heme binding"/>
    <property type="evidence" value="ECO:0007669"/>
    <property type="project" value="InterPro"/>
</dbReference>
<dbReference type="GO" id="GO:0004497">
    <property type="term" value="F:monooxygenase activity"/>
    <property type="evidence" value="ECO:0007669"/>
    <property type="project" value="UniProtKB-KW"/>
</dbReference>
<evidence type="ECO:0000313" key="7">
    <source>
        <dbReference type="EMBL" id="PGH11078.1"/>
    </source>
</evidence>
<dbReference type="GO" id="GO:0016705">
    <property type="term" value="F:oxidoreductase activity, acting on paired donors, with incorporation or reduction of molecular oxygen"/>
    <property type="evidence" value="ECO:0007669"/>
    <property type="project" value="InterPro"/>
</dbReference>
<dbReference type="EMBL" id="PDNB01000078">
    <property type="protein sequence ID" value="PGH11078.1"/>
    <property type="molecule type" value="Genomic_DNA"/>
</dbReference>
<accession>A0A2B7XR40</accession>
<dbReference type="InterPro" id="IPR002401">
    <property type="entry name" value="Cyt_P450_E_grp-I"/>
</dbReference>
<dbReference type="OrthoDB" id="3934656at2759"/>
<evidence type="ECO:0000313" key="8">
    <source>
        <dbReference type="Proteomes" id="UP000223968"/>
    </source>
</evidence>
<dbReference type="STRING" id="1447875.A0A2B7XR40"/>
<dbReference type="GO" id="GO:0005506">
    <property type="term" value="F:iron ion binding"/>
    <property type="evidence" value="ECO:0007669"/>
    <property type="project" value="InterPro"/>
</dbReference>
<proteinExistence type="inferred from homology"/>
<comment type="cofactor">
    <cofactor evidence="1 5">
        <name>heme</name>
        <dbReference type="ChEBI" id="CHEBI:30413"/>
    </cofactor>
</comment>
<feature type="binding site" description="axial binding residue" evidence="5">
    <location>
        <position position="311"/>
    </location>
    <ligand>
        <name>heme</name>
        <dbReference type="ChEBI" id="CHEBI:30413"/>
    </ligand>
    <ligandPart>
        <name>Fe</name>
        <dbReference type="ChEBI" id="CHEBI:18248"/>
    </ligandPart>
</feature>
<dbReference type="PANTHER" id="PTHR24305:SF85">
    <property type="entry name" value="P450, PUTATIVE (EUROFUNG)-RELATED"/>
    <property type="match status" value="1"/>
</dbReference>
<dbReference type="Proteomes" id="UP000223968">
    <property type="component" value="Unassembled WGS sequence"/>
</dbReference>
<keyword evidence="5 6" id="KW-0349">Heme</keyword>
<keyword evidence="8" id="KW-1185">Reference proteome</keyword>
<dbReference type="InterPro" id="IPR036396">
    <property type="entry name" value="Cyt_P450_sf"/>
</dbReference>
<dbReference type="InterPro" id="IPR001128">
    <property type="entry name" value="Cyt_P450"/>
</dbReference>
<evidence type="ECO:0008006" key="9">
    <source>
        <dbReference type="Google" id="ProtNLM"/>
    </source>
</evidence>
<evidence type="ECO:0000256" key="1">
    <source>
        <dbReference type="ARBA" id="ARBA00001971"/>
    </source>
</evidence>
<dbReference type="InterPro" id="IPR017972">
    <property type="entry name" value="Cyt_P450_CS"/>
</dbReference>
<keyword evidence="2 5" id="KW-0479">Metal-binding</keyword>
<evidence type="ECO:0000256" key="3">
    <source>
        <dbReference type="ARBA" id="ARBA00023002"/>
    </source>
</evidence>
<reference evidence="7 8" key="1">
    <citation type="submission" date="2017-10" db="EMBL/GenBank/DDBJ databases">
        <title>Comparative genomics in systemic dimorphic fungi from Ajellomycetaceae.</title>
        <authorList>
            <person name="Munoz J.F."/>
            <person name="Mcewen J.G."/>
            <person name="Clay O.K."/>
            <person name="Cuomo C.A."/>
        </authorList>
    </citation>
    <scope>NUCLEOTIDE SEQUENCE [LARGE SCALE GENOMIC DNA]</scope>
    <source>
        <strain evidence="7 8">UAMH5409</strain>
    </source>
</reference>
<dbReference type="SUPFAM" id="SSF48264">
    <property type="entry name" value="Cytochrome P450"/>
    <property type="match status" value="1"/>
</dbReference>
<dbReference type="PROSITE" id="PS00086">
    <property type="entry name" value="CYTOCHROME_P450"/>
    <property type="match status" value="1"/>
</dbReference>
<evidence type="ECO:0000256" key="2">
    <source>
        <dbReference type="ARBA" id="ARBA00022723"/>
    </source>
</evidence>
<evidence type="ECO:0000256" key="5">
    <source>
        <dbReference type="PIRSR" id="PIRSR602401-1"/>
    </source>
</evidence>
<evidence type="ECO:0000256" key="6">
    <source>
        <dbReference type="RuleBase" id="RU000461"/>
    </source>
</evidence>
<name>A0A2B7XR40_9EURO</name>
<dbReference type="PRINTS" id="PR00385">
    <property type="entry name" value="P450"/>
</dbReference>
<keyword evidence="4 5" id="KW-0408">Iron</keyword>
<comment type="caution">
    <text evidence="7">The sequence shown here is derived from an EMBL/GenBank/DDBJ whole genome shotgun (WGS) entry which is preliminary data.</text>
</comment>
<dbReference type="Pfam" id="PF00067">
    <property type="entry name" value="p450"/>
    <property type="match status" value="1"/>
</dbReference>
<protein>
    <recommendedName>
        <fullName evidence="9">Cytochrome P450 monooxygenase</fullName>
    </recommendedName>
</protein>